<dbReference type="Proteomes" id="UP000241890">
    <property type="component" value="Unassembled WGS sequence"/>
</dbReference>
<dbReference type="InterPro" id="IPR008030">
    <property type="entry name" value="NmrA-like"/>
</dbReference>
<dbReference type="PANTHER" id="PTHR43162">
    <property type="match status" value="1"/>
</dbReference>
<evidence type="ECO:0000256" key="1">
    <source>
        <dbReference type="SAM" id="Coils"/>
    </source>
</evidence>
<evidence type="ECO:0000313" key="4">
    <source>
        <dbReference type="EMBL" id="GBG26113.1"/>
    </source>
</evidence>
<feature type="compositionally biased region" description="Low complexity" evidence="2">
    <location>
        <begin position="374"/>
        <end position="387"/>
    </location>
</feature>
<feature type="domain" description="NmrA-like" evidence="3">
    <location>
        <begin position="61"/>
        <end position="341"/>
    </location>
</feature>
<organism evidence="4 5">
    <name type="scientific">Hondaea fermentalgiana</name>
    <dbReference type="NCBI Taxonomy" id="2315210"/>
    <lineage>
        <taxon>Eukaryota</taxon>
        <taxon>Sar</taxon>
        <taxon>Stramenopiles</taxon>
        <taxon>Bigyra</taxon>
        <taxon>Labyrinthulomycetes</taxon>
        <taxon>Thraustochytrida</taxon>
        <taxon>Thraustochytriidae</taxon>
        <taxon>Hondaea</taxon>
    </lineage>
</organism>
<dbReference type="SUPFAM" id="SSF51735">
    <property type="entry name" value="NAD(P)-binding Rossmann-fold domains"/>
    <property type="match status" value="2"/>
</dbReference>
<dbReference type="InterPro" id="IPR051604">
    <property type="entry name" value="Ergot_Alk_Oxidoreductase"/>
</dbReference>
<evidence type="ECO:0000256" key="2">
    <source>
        <dbReference type="SAM" id="MobiDB-lite"/>
    </source>
</evidence>
<dbReference type="EMBL" id="BEYU01000019">
    <property type="protein sequence ID" value="GBG26113.1"/>
    <property type="molecule type" value="Genomic_DNA"/>
</dbReference>
<comment type="caution">
    <text evidence="4">The sequence shown here is derived from an EMBL/GenBank/DDBJ whole genome shotgun (WGS) entry which is preliminary data.</text>
</comment>
<gene>
    <name evidence="4" type="ORF">FCC1311_023332</name>
</gene>
<dbReference type="Gene3D" id="3.40.50.720">
    <property type="entry name" value="NAD(P)-binding Rossmann-like Domain"/>
    <property type="match status" value="2"/>
</dbReference>
<accession>A0A2R5GC06</accession>
<keyword evidence="1" id="KW-0175">Coiled coil</keyword>
<name>A0A2R5GC06_9STRA</name>
<protein>
    <submittedName>
        <fullName evidence="4">Prestalk A differentiation protein A</fullName>
    </submittedName>
</protein>
<dbReference type="AlphaFoldDB" id="A0A2R5GC06"/>
<dbReference type="OrthoDB" id="300709at2759"/>
<proteinExistence type="predicted"/>
<sequence length="689" mass="73903">MGCGPSSSLKADAEAHAHALREAEAALERAHETIMEQDRRLQELEKELETIRAPQTTVNVKNVLILGSTGHIGKATVKALTTRAPKTRIFTGTRNTSHANDAGFAGLGENVVPIRVDPANKDEVAKVIIENEVEAVFLIIPGSEKRTEISISAIQGCRLAKVPGLVLLSVPSVAAPETIFAKQLIPVEAAARESGVPTAILRVPLFTDNCFAYMGSIRGEGKIYGPAEPDTTFSTVVTSDVGEAAAVVLCNIAAHKGATYELASDTYSHADVAKSFSKALGTQIEYVQVSVDAAKESFLHMGFPEWQTKGLLELYSLIDEKRPCMTIPKEQLEQLTGKEATSMTDFVQAVAPLFRSSEGPEQDVAAPESPAIESNSGSTPLSSSTSGVYDPQGPILLLNSTSDTGRATARAIVAAGFPVIAGMRDASSVPDALDVEGITPVKVDLGNADEVASVILEHHPSALFIIAPPAEDRARICLNAIKGIKSVHFTGIVLALSVINMDLPSTPSSLATDFTPLECSLKESSLKHCILRLPFFFDNLLAFRHEIATKSRIRAPLAADIPFAAVALNDVGAAAAKILTHPKNHIGEVYTLVSDVFTYEDVALALTDTLGKTVAFHEVPWQETKEELKAAGFADWFVNEILENYKILNEGGEDREIMSRKNEHLQDITGSMPTSLKAYLSSVSDRFKE</sequence>
<dbReference type="Gene3D" id="3.90.25.10">
    <property type="entry name" value="UDP-galactose 4-epimerase, domain 1"/>
    <property type="match status" value="2"/>
</dbReference>
<dbReference type="InParanoid" id="A0A2R5GC06"/>
<evidence type="ECO:0000259" key="3">
    <source>
        <dbReference type="Pfam" id="PF05368"/>
    </source>
</evidence>
<feature type="coiled-coil region" evidence="1">
    <location>
        <begin position="10"/>
        <end position="47"/>
    </location>
</feature>
<feature type="region of interest" description="Disordered" evidence="2">
    <location>
        <begin position="357"/>
        <end position="388"/>
    </location>
</feature>
<reference evidence="4 5" key="1">
    <citation type="submission" date="2017-12" db="EMBL/GenBank/DDBJ databases">
        <title>Sequencing, de novo assembly and annotation of complete genome of a new Thraustochytrid species, strain FCC1311.</title>
        <authorList>
            <person name="Sedici K."/>
            <person name="Godart F."/>
            <person name="Aiese Cigliano R."/>
            <person name="Sanseverino W."/>
            <person name="Barakat M."/>
            <person name="Ortet P."/>
            <person name="Marechal E."/>
            <person name="Cagnac O."/>
            <person name="Amato A."/>
        </authorList>
    </citation>
    <scope>NUCLEOTIDE SEQUENCE [LARGE SCALE GENOMIC DNA]</scope>
</reference>
<feature type="domain" description="NmrA-like" evidence="3">
    <location>
        <begin position="394"/>
        <end position="679"/>
    </location>
</feature>
<evidence type="ECO:0000313" key="5">
    <source>
        <dbReference type="Proteomes" id="UP000241890"/>
    </source>
</evidence>
<dbReference type="PANTHER" id="PTHR43162:SF1">
    <property type="entry name" value="PRESTALK A DIFFERENTIATION PROTEIN A"/>
    <property type="match status" value="1"/>
</dbReference>
<keyword evidence="5" id="KW-1185">Reference proteome</keyword>
<dbReference type="Pfam" id="PF05368">
    <property type="entry name" value="NmrA"/>
    <property type="match status" value="2"/>
</dbReference>
<dbReference type="InterPro" id="IPR036291">
    <property type="entry name" value="NAD(P)-bd_dom_sf"/>
</dbReference>